<dbReference type="InterPro" id="IPR015824">
    <property type="entry name" value="Phosphoglycerate_kinase_N"/>
</dbReference>
<keyword evidence="10 13" id="KW-0067">ATP-binding</keyword>
<keyword evidence="9 14" id="KW-0418">Kinase</keyword>
<evidence type="ECO:0000256" key="12">
    <source>
        <dbReference type="PIRSR" id="PIRSR000724-1"/>
    </source>
</evidence>
<feature type="binding site" evidence="12">
    <location>
        <position position="174"/>
    </location>
    <ligand>
        <name>(2R)-3-phosphoglycerate</name>
        <dbReference type="ChEBI" id="CHEBI:58272"/>
    </ligand>
</feature>
<name>D8LX38_BLAHO</name>
<keyword evidence="17" id="KW-1185">Reference proteome</keyword>
<evidence type="ECO:0000256" key="5">
    <source>
        <dbReference type="ARBA" id="ARBA00013061"/>
    </source>
</evidence>
<feature type="binding site" evidence="13">
    <location>
        <position position="225"/>
    </location>
    <ligand>
        <name>ATP</name>
        <dbReference type="ChEBI" id="CHEBI:30616"/>
    </ligand>
</feature>
<dbReference type="GO" id="GO:0006096">
    <property type="term" value="P:glycolytic process"/>
    <property type="evidence" value="ECO:0007669"/>
    <property type="project" value="UniProtKB-UniPathway"/>
</dbReference>
<keyword evidence="7 14" id="KW-0808">Transferase</keyword>
<feature type="binding site" evidence="13">
    <location>
        <position position="347"/>
    </location>
    <ligand>
        <name>ATP</name>
        <dbReference type="ChEBI" id="CHEBI:30616"/>
    </ligand>
</feature>
<dbReference type="Proteomes" id="UP000008312">
    <property type="component" value="Unassembled WGS sequence"/>
</dbReference>
<evidence type="ECO:0000256" key="9">
    <source>
        <dbReference type="ARBA" id="ARBA00022777"/>
    </source>
</evidence>
<gene>
    <name evidence="16" type="ORF">GSBLH_T00001089001</name>
</gene>
<dbReference type="AlphaFoldDB" id="D8LX38"/>
<dbReference type="GO" id="GO:0006094">
    <property type="term" value="P:gluconeogenesis"/>
    <property type="evidence" value="ECO:0007669"/>
    <property type="project" value="TreeGrafter"/>
</dbReference>
<feature type="binding site" evidence="12">
    <location>
        <position position="58"/>
    </location>
    <ligand>
        <name>(2R)-3-phosphoglycerate</name>
        <dbReference type="ChEBI" id="CHEBI:58272"/>
    </ligand>
</feature>
<dbReference type="InterPro" id="IPR001576">
    <property type="entry name" value="Phosphoglycerate_kinase"/>
</dbReference>
<comment type="catalytic activity">
    <reaction evidence="1 14">
        <text>(2R)-3-phosphoglycerate + ATP = (2R)-3-phospho-glyceroyl phosphate + ADP</text>
        <dbReference type="Rhea" id="RHEA:14801"/>
        <dbReference type="ChEBI" id="CHEBI:30616"/>
        <dbReference type="ChEBI" id="CHEBI:57604"/>
        <dbReference type="ChEBI" id="CHEBI:58272"/>
        <dbReference type="ChEBI" id="CHEBI:456216"/>
        <dbReference type="EC" id="2.7.2.3"/>
    </reaction>
</comment>
<dbReference type="FunCoup" id="D8LX38">
    <property type="interactions" value="121"/>
</dbReference>
<evidence type="ECO:0000256" key="7">
    <source>
        <dbReference type="ARBA" id="ARBA00022679"/>
    </source>
</evidence>
<sequence>MLSALSKRLFSTSRTVSKLGVAAYTKTHNIAGKTVFVRVDFNVPLSKDGKRTITDDTRIVKALPTVNLLTQQGAKVVLVTHLGKPKGPDPKLTLDPVAARLSELVGKKVVKVDEVVGDSVKNAVSNMKNGDIVLLENVRFNPGETKNKPEFVQQLVDCIHPDIYVNDAFGTAHRAHASTVGVTAHTSVNLSGLLMDKELQFLYGAIDNPKRPLAAIVGGAKVSTKLPVLESLIDKCDKLLVGGGMMFTFYKAMGKNIGNSIVENDQLDLALKLMDKAKAKGIQFMLPVDTVITDSLDKQSVIKTVDVNAIPDGFLGADVGPKTIKMFQDCLQDANTIVWNGPMGIFEQKNFAAGTMAIAKTLAERSDKGAITIVGGGDSVSAINKSGVADKITHISTGGGASLEVLEGKILPGVAALTDA</sequence>
<evidence type="ECO:0000313" key="16">
    <source>
        <dbReference type="EMBL" id="CBK20833.2"/>
    </source>
</evidence>
<dbReference type="OrthoDB" id="275353at2759"/>
<dbReference type="PROSITE" id="PS00111">
    <property type="entry name" value="PGLYCERATE_KINASE"/>
    <property type="match status" value="1"/>
</dbReference>
<dbReference type="RefSeq" id="XP_012894881.1">
    <property type="nucleotide sequence ID" value="XM_013039427.1"/>
</dbReference>
<evidence type="ECO:0000256" key="2">
    <source>
        <dbReference type="ARBA" id="ARBA00001946"/>
    </source>
</evidence>
<dbReference type="PIRSF" id="PIRSF000724">
    <property type="entry name" value="Pgk"/>
    <property type="match status" value="1"/>
</dbReference>
<dbReference type="InParanoid" id="D8LX38"/>
<organism evidence="16">
    <name type="scientific">Blastocystis hominis</name>
    <dbReference type="NCBI Taxonomy" id="12968"/>
    <lineage>
        <taxon>Eukaryota</taxon>
        <taxon>Sar</taxon>
        <taxon>Stramenopiles</taxon>
        <taxon>Bigyra</taxon>
        <taxon>Opalozoa</taxon>
        <taxon>Opalinata</taxon>
        <taxon>Blastocystidae</taxon>
        <taxon>Blastocystis</taxon>
    </lineage>
</organism>
<dbReference type="UniPathway" id="UPA00109">
    <property type="reaction ID" value="UER00185"/>
</dbReference>
<dbReference type="PANTHER" id="PTHR11406">
    <property type="entry name" value="PHOSPHOGLYCERATE KINASE"/>
    <property type="match status" value="1"/>
</dbReference>
<protein>
    <recommendedName>
        <fullName evidence="6 14">Phosphoglycerate kinase</fullName>
        <ecNumber evidence="5 14">2.7.2.3</ecNumber>
    </recommendedName>
</protein>
<dbReference type="GO" id="GO:0004618">
    <property type="term" value="F:phosphoglycerate kinase activity"/>
    <property type="evidence" value="ECO:0007669"/>
    <property type="project" value="UniProtKB-EC"/>
</dbReference>
<dbReference type="SUPFAM" id="SSF53748">
    <property type="entry name" value="Phosphoglycerate kinase"/>
    <property type="match status" value="1"/>
</dbReference>
<evidence type="ECO:0000256" key="4">
    <source>
        <dbReference type="ARBA" id="ARBA00011245"/>
    </source>
</evidence>
<dbReference type="InterPro" id="IPR036043">
    <property type="entry name" value="Phosphoglycerate_kinase_sf"/>
</dbReference>
<comment type="pathway">
    <text evidence="14">Carbohydrate degradation; glycolysis; pyruvate from D-glyceraldehyde 3-phosphate: step 2/5.</text>
</comment>
<proteinExistence type="inferred from homology"/>
<evidence type="ECO:0000256" key="13">
    <source>
        <dbReference type="PIRSR" id="PIRSR000724-2"/>
    </source>
</evidence>
<dbReference type="GO" id="GO:0005829">
    <property type="term" value="C:cytosol"/>
    <property type="evidence" value="ECO:0007669"/>
    <property type="project" value="TreeGrafter"/>
</dbReference>
<dbReference type="GeneID" id="24918368"/>
<dbReference type="FunFam" id="3.40.50.1260:FF:000006">
    <property type="entry name" value="Phosphoglycerate kinase"/>
    <property type="match status" value="1"/>
</dbReference>
<evidence type="ECO:0000256" key="14">
    <source>
        <dbReference type="RuleBase" id="RU000532"/>
    </source>
</evidence>
<accession>D8LX38</accession>
<dbReference type="OMA" id="DYFVMDA"/>
<dbReference type="GO" id="GO:0005524">
    <property type="term" value="F:ATP binding"/>
    <property type="evidence" value="ECO:0007669"/>
    <property type="project" value="UniProtKB-KW"/>
</dbReference>
<evidence type="ECO:0000256" key="3">
    <source>
        <dbReference type="ARBA" id="ARBA00008982"/>
    </source>
</evidence>
<feature type="binding site" evidence="12">
    <location>
        <position position="139"/>
    </location>
    <ligand>
        <name>(2R)-3-phosphoglycerate</name>
        <dbReference type="ChEBI" id="CHEBI:58272"/>
    </ligand>
</feature>
<dbReference type="HAMAP" id="MF_00145">
    <property type="entry name" value="Phosphoglyc_kinase"/>
    <property type="match status" value="1"/>
</dbReference>
<feature type="binding site" evidence="13">
    <location>
        <begin position="376"/>
        <end position="379"/>
    </location>
    <ligand>
        <name>ATP</name>
        <dbReference type="ChEBI" id="CHEBI:30616"/>
    </ligand>
</feature>
<evidence type="ECO:0000256" key="15">
    <source>
        <dbReference type="RuleBase" id="RU000696"/>
    </source>
</evidence>
<comment type="subunit">
    <text evidence="4 15">Monomer.</text>
</comment>
<evidence type="ECO:0000256" key="6">
    <source>
        <dbReference type="ARBA" id="ARBA00016471"/>
    </source>
</evidence>
<evidence type="ECO:0000313" key="17">
    <source>
        <dbReference type="Proteomes" id="UP000008312"/>
    </source>
</evidence>
<evidence type="ECO:0000256" key="1">
    <source>
        <dbReference type="ARBA" id="ARBA00000642"/>
    </source>
</evidence>
<evidence type="ECO:0000256" key="10">
    <source>
        <dbReference type="ARBA" id="ARBA00022840"/>
    </source>
</evidence>
<keyword evidence="8" id="KW-0547">Nucleotide-binding</keyword>
<comment type="similarity">
    <text evidence="3 14">Belongs to the phosphoglycerate kinase family.</text>
</comment>
<evidence type="ECO:0000256" key="8">
    <source>
        <dbReference type="ARBA" id="ARBA00022741"/>
    </source>
</evidence>
<evidence type="ECO:0000256" key="11">
    <source>
        <dbReference type="ARBA" id="ARBA00022842"/>
    </source>
</evidence>
<comment type="cofactor">
    <cofactor evidence="2">
        <name>Mg(2+)</name>
        <dbReference type="ChEBI" id="CHEBI:18420"/>
    </cofactor>
</comment>
<dbReference type="InterPro" id="IPR015911">
    <property type="entry name" value="Phosphoglycerate_kinase_CS"/>
</dbReference>
<dbReference type="PANTHER" id="PTHR11406:SF23">
    <property type="entry name" value="PHOSPHOGLYCERATE KINASE 1, CHLOROPLASTIC-RELATED"/>
    <property type="match status" value="1"/>
</dbReference>
<dbReference type="PRINTS" id="PR00477">
    <property type="entry name" value="PHGLYCKINASE"/>
</dbReference>
<feature type="binding site" evidence="12">
    <location>
        <begin position="40"/>
        <end position="42"/>
    </location>
    <ligand>
        <name>substrate</name>
    </ligand>
</feature>
<dbReference type="Gene3D" id="3.40.50.1260">
    <property type="entry name" value="Phosphoglycerate kinase, N-terminal domain"/>
    <property type="match status" value="2"/>
</dbReference>
<dbReference type="Pfam" id="PF00162">
    <property type="entry name" value="PGK"/>
    <property type="match status" value="1"/>
</dbReference>
<dbReference type="EMBL" id="FN668639">
    <property type="protein sequence ID" value="CBK20833.2"/>
    <property type="molecule type" value="Genomic_DNA"/>
</dbReference>
<dbReference type="GO" id="GO:0043531">
    <property type="term" value="F:ADP binding"/>
    <property type="evidence" value="ECO:0007669"/>
    <property type="project" value="TreeGrafter"/>
</dbReference>
<dbReference type="FunFam" id="3.40.50.1260:FF:000003">
    <property type="entry name" value="Phosphoglycerate kinase"/>
    <property type="match status" value="1"/>
</dbReference>
<feature type="binding site" evidence="12">
    <location>
        <begin position="81"/>
        <end position="84"/>
    </location>
    <ligand>
        <name>substrate</name>
    </ligand>
</feature>
<dbReference type="EC" id="2.7.2.3" evidence="5 14"/>
<keyword evidence="11" id="KW-0460">Magnesium</keyword>
<reference evidence="16" key="1">
    <citation type="submission" date="2010-02" db="EMBL/GenBank/DDBJ databases">
        <title>Sequencing and annotation of the Blastocystis hominis genome.</title>
        <authorList>
            <person name="Wincker P."/>
        </authorList>
    </citation>
    <scope>NUCLEOTIDE SEQUENCE</scope>
    <source>
        <strain evidence="16">Singapore isolate B</strain>
    </source>
</reference>